<dbReference type="PANTHER" id="PTHR33164:SF99">
    <property type="entry name" value="MARR FAMILY REGULATORY PROTEIN"/>
    <property type="match status" value="1"/>
</dbReference>
<keyword evidence="3" id="KW-1185">Reference proteome</keyword>
<dbReference type="PANTHER" id="PTHR33164">
    <property type="entry name" value="TRANSCRIPTIONAL REGULATOR, MARR FAMILY"/>
    <property type="match status" value="1"/>
</dbReference>
<evidence type="ECO:0000259" key="1">
    <source>
        <dbReference type="PROSITE" id="PS50995"/>
    </source>
</evidence>
<accession>A0A3L7AY40</accession>
<dbReference type="Proteomes" id="UP000269438">
    <property type="component" value="Unassembled WGS sequence"/>
</dbReference>
<dbReference type="SUPFAM" id="SSF46785">
    <property type="entry name" value="Winged helix' DNA-binding domain"/>
    <property type="match status" value="1"/>
</dbReference>
<dbReference type="EMBL" id="RCUY01000002">
    <property type="protein sequence ID" value="RLP84082.1"/>
    <property type="molecule type" value="Genomic_DNA"/>
</dbReference>
<dbReference type="InterPro" id="IPR000835">
    <property type="entry name" value="HTH_MarR-typ"/>
</dbReference>
<organism evidence="2 3">
    <name type="scientific">Mycetocola lacteus</name>
    <dbReference type="NCBI Taxonomy" id="76637"/>
    <lineage>
        <taxon>Bacteria</taxon>
        <taxon>Bacillati</taxon>
        <taxon>Actinomycetota</taxon>
        <taxon>Actinomycetes</taxon>
        <taxon>Micrococcales</taxon>
        <taxon>Microbacteriaceae</taxon>
        <taxon>Mycetocola</taxon>
    </lineage>
</organism>
<dbReference type="GO" id="GO:0006950">
    <property type="term" value="P:response to stress"/>
    <property type="evidence" value="ECO:0007669"/>
    <property type="project" value="TreeGrafter"/>
</dbReference>
<dbReference type="InterPro" id="IPR036390">
    <property type="entry name" value="WH_DNA-bd_sf"/>
</dbReference>
<dbReference type="RefSeq" id="WP_121687694.1">
    <property type="nucleotide sequence ID" value="NZ_RCUY01000002.1"/>
</dbReference>
<gene>
    <name evidence="2" type="ORF">D9V34_04600</name>
</gene>
<dbReference type="InterPro" id="IPR036388">
    <property type="entry name" value="WH-like_DNA-bd_sf"/>
</dbReference>
<dbReference type="InterPro" id="IPR039422">
    <property type="entry name" value="MarR/SlyA-like"/>
</dbReference>
<sequence>MEDLTPDENTLWRALMKLNSELPPILDQDLVHAAGLTLSEFAVLLTLDEAEAGELRMNQIAASCGLSPSRVTRVVAVLERRGLAEKRRSDVDARGAVAAMSDAGRERLRRAYPVQVDRARALLFDHLDADQVRALGTALDALLNRTIEAAGPEE</sequence>
<evidence type="ECO:0000313" key="3">
    <source>
        <dbReference type="Proteomes" id="UP000269438"/>
    </source>
</evidence>
<reference evidence="2 3" key="1">
    <citation type="submission" date="2018-10" db="EMBL/GenBank/DDBJ databases">
        <authorList>
            <person name="Li J."/>
        </authorList>
    </citation>
    <scope>NUCLEOTIDE SEQUENCE [LARGE SCALE GENOMIC DNA]</scope>
    <source>
        <strain evidence="2 3">JCM 11654</strain>
    </source>
</reference>
<protein>
    <submittedName>
        <fullName evidence="2">MarR family transcriptional regulator</fullName>
    </submittedName>
</protein>
<dbReference type="Gene3D" id="1.10.10.10">
    <property type="entry name" value="Winged helix-like DNA-binding domain superfamily/Winged helix DNA-binding domain"/>
    <property type="match status" value="1"/>
</dbReference>
<name>A0A3L7AY40_9MICO</name>
<dbReference type="OrthoDB" id="3821431at2"/>
<comment type="caution">
    <text evidence="2">The sequence shown here is derived from an EMBL/GenBank/DDBJ whole genome shotgun (WGS) entry which is preliminary data.</text>
</comment>
<evidence type="ECO:0000313" key="2">
    <source>
        <dbReference type="EMBL" id="RLP84082.1"/>
    </source>
</evidence>
<dbReference type="Pfam" id="PF12802">
    <property type="entry name" value="MarR_2"/>
    <property type="match status" value="1"/>
</dbReference>
<dbReference type="GO" id="GO:0003700">
    <property type="term" value="F:DNA-binding transcription factor activity"/>
    <property type="evidence" value="ECO:0007669"/>
    <property type="project" value="InterPro"/>
</dbReference>
<proteinExistence type="predicted"/>
<dbReference type="PROSITE" id="PS50995">
    <property type="entry name" value="HTH_MARR_2"/>
    <property type="match status" value="1"/>
</dbReference>
<dbReference type="SMART" id="SM00347">
    <property type="entry name" value="HTH_MARR"/>
    <property type="match status" value="1"/>
</dbReference>
<dbReference type="AlphaFoldDB" id="A0A3L7AY40"/>
<feature type="domain" description="HTH marR-type" evidence="1">
    <location>
        <begin position="8"/>
        <end position="144"/>
    </location>
</feature>